<keyword evidence="1" id="KW-0472">Membrane</keyword>
<proteinExistence type="predicted"/>
<gene>
    <name evidence="2" type="ORF">GCM10009754_03860</name>
</gene>
<name>A0ABN2Q2R1_9PSEU</name>
<comment type="caution">
    <text evidence="2">The sequence shown here is derived from an EMBL/GenBank/DDBJ whole genome shotgun (WGS) entry which is preliminary data.</text>
</comment>
<reference evidence="2 3" key="1">
    <citation type="journal article" date="2019" name="Int. J. Syst. Evol. Microbiol.">
        <title>The Global Catalogue of Microorganisms (GCM) 10K type strain sequencing project: providing services to taxonomists for standard genome sequencing and annotation.</title>
        <authorList>
            <consortium name="The Broad Institute Genomics Platform"/>
            <consortium name="The Broad Institute Genome Sequencing Center for Infectious Disease"/>
            <person name="Wu L."/>
            <person name="Ma J."/>
        </authorList>
    </citation>
    <scope>NUCLEOTIDE SEQUENCE [LARGE SCALE GENOMIC DNA]</scope>
    <source>
        <strain evidence="2 3">JCM 14545</strain>
    </source>
</reference>
<organism evidence="2 3">
    <name type="scientific">Amycolatopsis minnesotensis</name>
    <dbReference type="NCBI Taxonomy" id="337894"/>
    <lineage>
        <taxon>Bacteria</taxon>
        <taxon>Bacillati</taxon>
        <taxon>Actinomycetota</taxon>
        <taxon>Actinomycetes</taxon>
        <taxon>Pseudonocardiales</taxon>
        <taxon>Pseudonocardiaceae</taxon>
        <taxon>Amycolatopsis</taxon>
    </lineage>
</organism>
<sequence>MAHFRRHPAGWPTSAGRQGWEMLADLTREEQRLIEAAAEGDWLDLRTAATDTIRAAVVEEVLLGKRDGPVRAVKLVGARIVGALNLEAVTLPGPCWLVDCRLDDVVNLREAQAPSIRLTRSRVCELLAEQLQVRGSVDLAGLVTAGDEVRLLGADIGGSLYLSGARLTNPEGYALAADNLVIGQNLFARDGFVSRGSVRLAGARIGGTLELDGARLSAPGADVLSADGLVVGQDAFCRDGFRAEGEVRLVGAQIGGTLSCSAATLSNPDGRALNLDSATVSQDLFLRRDCVVEGEIRLVGAKVGGSLILSTARLTGAHGSAVAADDLSVGRSMFARTGFTCEGTLGLAGARIGGLLDLGGAMVNCDGGVALDASGLVVGESLVCGEGFAARGDLTFAGCRVAGDLVFRPSSAPTGVLDLTNAAVRSYSDDPATWPDRLELRGFAYETLVNDRITTRQRLRWVERHRGYTPGVYDQLAEAYRRMGRVEAARTAKLARQWRRRRVLNPVGRAWNWLLYLTVGYGYRTWLAAVWLLALLLVGAFVLDPAQLHPAVANPPSLNRVAYTLDVLLPVIDLGQDKAWVAGGVAQVWAWALTASGWLLTTTVVAGLTNALKRD</sequence>
<feature type="transmembrane region" description="Helical" evidence="1">
    <location>
        <begin position="588"/>
        <end position="612"/>
    </location>
</feature>
<evidence type="ECO:0000313" key="2">
    <source>
        <dbReference type="EMBL" id="GAA1939911.1"/>
    </source>
</evidence>
<accession>A0ABN2Q2R1</accession>
<keyword evidence="1" id="KW-1133">Transmembrane helix</keyword>
<protein>
    <submittedName>
        <fullName evidence="2">Oxidoreductase</fullName>
    </submittedName>
</protein>
<keyword evidence="1" id="KW-0812">Transmembrane</keyword>
<keyword evidence="3" id="KW-1185">Reference proteome</keyword>
<dbReference type="Proteomes" id="UP001501116">
    <property type="component" value="Unassembled WGS sequence"/>
</dbReference>
<feature type="transmembrane region" description="Helical" evidence="1">
    <location>
        <begin position="525"/>
        <end position="543"/>
    </location>
</feature>
<dbReference type="EMBL" id="BAAANN010000001">
    <property type="protein sequence ID" value="GAA1939911.1"/>
    <property type="molecule type" value="Genomic_DNA"/>
</dbReference>
<evidence type="ECO:0000313" key="3">
    <source>
        <dbReference type="Proteomes" id="UP001501116"/>
    </source>
</evidence>
<evidence type="ECO:0000256" key="1">
    <source>
        <dbReference type="SAM" id="Phobius"/>
    </source>
</evidence>